<keyword evidence="8" id="KW-1185">Reference proteome</keyword>
<evidence type="ECO:0000256" key="1">
    <source>
        <dbReference type="ARBA" id="ARBA00010641"/>
    </source>
</evidence>
<dbReference type="InterPro" id="IPR013324">
    <property type="entry name" value="RNA_pol_sigma_r3/r4-like"/>
</dbReference>
<feature type="domain" description="RNA polymerase sigma-70 region 2" evidence="5">
    <location>
        <begin position="13"/>
        <end position="80"/>
    </location>
</feature>
<evidence type="ECO:0000313" key="8">
    <source>
        <dbReference type="Proteomes" id="UP000011135"/>
    </source>
</evidence>
<dbReference type="SUPFAM" id="SSF88946">
    <property type="entry name" value="Sigma2 domain of RNA polymerase sigma factors"/>
    <property type="match status" value="1"/>
</dbReference>
<dbReference type="InterPro" id="IPR014284">
    <property type="entry name" value="RNA_pol_sigma-70_dom"/>
</dbReference>
<dbReference type="GO" id="GO:0003677">
    <property type="term" value="F:DNA binding"/>
    <property type="evidence" value="ECO:0007669"/>
    <property type="project" value="InterPro"/>
</dbReference>
<dbReference type="Proteomes" id="UP000011135">
    <property type="component" value="Unassembled WGS sequence"/>
</dbReference>
<comment type="caution">
    <text evidence="7">The sequence shown here is derived from an EMBL/GenBank/DDBJ whole genome shotgun (WGS) entry which is preliminary data.</text>
</comment>
<dbReference type="GO" id="GO:0006352">
    <property type="term" value="P:DNA-templated transcription initiation"/>
    <property type="evidence" value="ECO:0007669"/>
    <property type="project" value="InterPro"/>
</dbReference>
<comment type="similarity">
    <text evidence="1">Belongs to the sigma-70 factor family. ECF subfamily.</text>
</comment>
<evidence type="ECO:0000256" key="4">
    <source>
        <dbReference type="ARBA" id="ARBA00023163"/>
    </source>
</evidence>
<reference evidence="7 8" key="1">
    <citation type="submission" date="2012-12" db="EMBL/GenBank/DDBJ databases">
        <title>Genome assembly of Fulvivirga imtechensis AK7.</title>
        <authorList>
            <person name="Nupur N."/>
            <person name="Khatri I."/>
            <person name="Kumar R."/>
            <person name="Subramanian S."/>
            <person name="Pinnaka A."/>
        </authorList>
    </citation>
    <scope>NUCLEOTIDE SEQUENCE [LARGE SCALE GENOMIC DNA]</scope>
    <source>
        <strain evidence="7 8">AK7</strain>
    </source>
</reference>
<proteinExistence type="inferred from homology"/>
<evidence type="ECO:0000256" key="3">
    <source>
        <dbReference type="ARBA" id="ARBA00023082"/>
    </source>
</evidence>
<dbReference type="PATRIC" id="fig|1237149.3.peg.2764"/>
<dbReference type="RefSeq" id="WP_009580345.1">
    <property type="nucleotide sequence ID" value="NZ_AMZN01000044.1"/>
</dbReference>
<name>L8JUH4_9BACT</name>
<keyword evidence="3" id="KW-0731">Sigma factor</keyword>
<dbReference type="EMBL" id="AMZN01000044">
    <property type="protein sequence ID" value="ELR71204.1"/>
    <property type="molecule type" value="Genomic_DNA"/>
</dbReference>
<dbReference type="PANTHER" id="PTHR43133:SF45">
    <property type="entry name" value="RNA POLYMERASE ECF-TYPE SIGMA FACTOR"/>
    <property type="match status" value="1"/>
</dbReference>
<dbReference type="OrthoDB" id="9780326at2"/>
<dbReference type="Gene3D" id="1.10.1740.10">
    <property type="match status" value="1"/>
</dbReference>
<dbReference type="AlphaFoldDB" id="L8JUH4"/>
<evidence type="ECO:0000259" key="5">
    <source>
        <dbReference type="Pfam" id="PF04542"/>
    </source>
</evidence>
<feature type="domain" description="RNA polymerase sigma factor 70 region 4 type 2" evidence="6">
    <location>
        <begin position="108"/>
        <end position="158"/>
    </location>
</feature>
<dbReference type="eggNOG" id="COG1595">
    <property type="taxonomic scope" value="Bacteria"/>
</dbReference>
<dbReference type="STRING" id="1237149.C900_03008"/>
<dbReference type="InterPro" id="IPR013325">
    <property type="entry name" value="RNA_pol_sigma_r2"/>
</dbReference>
<dbReference type="InterPro" id="IPR013249">
    <property type="entry name" value="RNA_pol_sigma70_r4_t2"/>
</dbReference>
<dbReference type="Pfam" id="PF04542">
    <property type="entry name" value="Sigma70_r2"/>
    <property type="match status" value="1"/>
</dbReference>
<dbReference type="Gene3D" id="1.10.10.10">
    <property type="entry name" value="Winged helix-like DNA-binding domain superfamily/Winged helix DNA-binding domain"/>
    <property type="match status" value="1"/>
</dbReference>
<keyword evidence="2" id="KW-0805">Transcription regulation</keyword>
<dbReference type="PANTHER" id="PTHR43133">
    <property type="entry name" value="RNA POLYMERASE ECF-TYPE SIGMA FACTO"/>
    <property type="match status" value="1"/>
</dbReference>
<dbReference type="NCBIfam" id="TIGR02937">
    <property type="entry name" value="sigma70-ECF"/>
    <property type="match status" value="1"/>
</dbReference>
<protein>
    <submittedName>
        <fullName evidence="7">RNA polymerase ECF-type sigma factor</fullName>
    </submittedName>
</protein>
<gene>
    <name evidence="7" type="ORF">C900_03008</name>
</gene>
<evidence type="ECO:0000256" key="2">
    <source>
        <dbReference type="ARBA" id="ARBA00023015"/>
    </source>
</evidence>
<dbReference type="Pfam" id="PF08281">
    <property type="entry name" value="Sigma70_r4_2"/>
    <property type="match status" value="1"/>
</dbReference>
<dbReference type="InterPro" id="IPR039425">
    <property type="entry name" value="RNA_pol_sigma-70-like"/>
</dbReference>
<keyword evidence="4" id="KW-0804">Transcription</keyword>
<evidence type="ECO:0000313" key="7">
    <source>
        <dbReference type="EMBL" id="ELR71204.1"/>
    </source>
</evidence>
<evidence type="ECO:0000259" key="6">
    <source>
        <dbReference type="Pfam" id="PF08281"/>
    </source>
</evidence>
<dbReference type="SUPFAM" id="SSF88659">
    <property type="entry name" value="Sigma3 and sigma4 domains of RNA polymerase sigma factors"/>
    <property type="match status" value="1"/>
</dbReference>
<dbReference type="InterPro" id="IPR007627">
    <property type="entry name" value="RNA_pol_sigma70_r2"/>
</dbReference>
<dbReference type="GO" id="GO:0016987">
    <property type="term" value="F:sigma factor activity"/>
    <property type="evidence" value="ECO:0007669"/>
    <property type="project" value="UniProtKB-KW"/>
</dbReference>
<organism evidence="7 8">
    <name type="scientific">Fulvivirga imtechensis AK7</name>
    <dbReference type="NCBI Taxonomy" id="1237149"/>
    <lineage>
        <taxon>Bacteria</taxon>
        <taxon>Pseudomonadati</taxon>
        <taxon>Bacteroidota</taxon>
        <taxon>Cytophagia</taxon>
        <taxon>Cytophagales</taxon>
        <taxon>Fulvivirgaceae</taxon>
        <taxon>Fulvivirga</taxon>
    </lineage>
</organism>
<accession>L8JUH4</accession>
<sequence length="167" mass="19664">MDSLDKDKAFVDLIERNKGIIYKVANSYCTDTEERKDLVQEMIIQLWRSFANYDSQYKISTWMYRIALNVAISYYRKERKTPSSPITSTIINIPAGEEQSEREENIKWLYHFINELDELNRALMLLYLDDSSYKEMAEVLGISETNVATKIGRIKKKLKQQFSLINE</sequence>
<dbReference type="InterPro" id="IPR036388">
    <property type="entry name" value="WH-like_DNA-bd_sf"/>
</dbReference>